<comment type="caution">
    <text evidence="1">The sequence shown here is derived from an EMBL/GenBank/DDBJ whole genome shotgun (WGS) entry which is preliminary data.</text>
</comment>
<dbReference type="EMBL" id="CALNXI010000228">
    <property type="protein sequence ID" value="CAH3022657.1"/>
    <property type="molecule type" value="Genomic_DNA"/>
</dbReference>
<dbReference type="Proteomes" id="UP001159427">
    <property type="component" value="Unassembled WGS sequence"/>
</dbReference>
<reference evidence="1 2" key="1">
    <citation type="submission" date="2022-05" db="EMBL/GenBank/DDBJ databases">
        <authorList>
            <consortium name="Genoscope - CEA"/>
            <person name="William W."/>
        </authorList>
    </citation>
    <scope>NUCLEOTIDE SEQUENCE [LARGE SCALE GENOMIC DNA]</scope>
</reference>
<dbReference type="PANTHER" id="PTHR15453">
    <property type="entry name" value="TUMOR SUPPRESSOR CANDIDATE 2"/>
    <property type="match status" value="1"/>
</dbReference>
<gene>
    <name evidence="1" type="ORF">PEVE_00016306</name>
</gene>
<organism evidence="1 2">
    <name type="scientific">Porites evermanni</name>
    <dbReference type="NCBI Taxonomy" id="104178"/>
    <lineage>
        <taxon>Eukaryota</taxon>
        <taxon>Metazoa</taxon>
        <taxon>Cnidaria</taxon>
        <taxon>Anthozoa</taxon>
        <taxon>Hexacorallia</taxon>
        <taxon>Scleractinia</taxon>
        <taxon>Fungiina</taxon>
        <taxon>Poritidae</taxon>
        <taxon>Porites</taxon>
    </lineage>
</organism>
<protein>
    <submittedName>
        <fullName evidence="1">Uncharacterized protein</fullName>
    </submittedName>
</protein>
<evidence type="ECO:0000313" key="1">
    <source>
        <dbReference type="EMBL" id="CAH3022657.1"/>
    </source>
</evidence>
<name>A0ABN8LZW3_9CNID</name>
<evidence type="ECO:0000313" key="2">
    <source>
        <dbReference type="Proteomes" id="UP001159427"/>
    </source>
</evidence>
<proteinExistence type="predicted"/>
<dbReference type="PANTHER" id="PTHR15453:SF8">
    <property type="entry name" value="TUMOR SUPPRESSOR CANDIDATE 2"/>
    <property type="match status" value="1"/>
</dbReference>
<accession>A0ABN8LZW3</accession>
<sequence length="111" mass="12860">MGSVVSNMYGGMQYMLGCGGEKQSLDCCHYLRNATPFDLKLFVVYFFFASSMYFDEDGDLAHEFYEEVRPSKRGKKSYMKKVTRRLLPQGLVELPFPRLHVDFPVVMCEAY</sequence>
<dbReference type="InterPro" id="IPR029393">
    <property type="entry name" value="FUS1"/>
</dbReference>
<dbReference type="Pfam" id="PF15000">
    <property type="entry name" value="TUSC2"/>
    <property type="match status" value="1"/>
</dbReference>
<keyword evidence="2" id="KW-1185">Reference proteome</keyword>